<gene>
    <name evidence="4" type="ORF">B0T24DRAFT_601957</name>
</gene>
<proteinExistence type="predicted"/>
<feature type="compositionally biased region" description="Low complexity" evidence="1">
    <location>
        <begin position="125"/>
        <end position="169"/>
    </location>
</feature>
<keyword evidence="3" id="KW-0732">Signal</keyword>
<dbReference type="Proteomes" id="UP001287356">
    <property type="component" value="Unassembled WGS sequence"/>
</dbReference>
<feature type="signal peptide" evidence="3">
    <location>
        <begin position="1"/>
        <end position="26"/>
    </location>
</feature>
<evidence type="ECO:0000313" key="4">
    <source>
        <dbReference type="EMBL" id="KAK3382551.1"/>
    </source>
</evidence>
<accession>A0AAE0TWZ0</accession>
<reference evidence="4" key="2">
    <citation type="submission" date="2023-06" db="EMBL/GenBank/DDBJ databases">
        <authorList>
            <consortium name="Lawrence Berkeley National Laboratory"/>
            <person name="Haridas S."/>
            <person name="Hensen N."/>
            <person name="Bonometti L."/>
            <person name="Westerberg I."/>
            <person name="Brannstrom I.O."/>
            <person name="Guillou S."/>
            <person name="Cros-Aarteil S."/>
            <person name="Calhoun S."/>
            <person name="Kuo A."/>
            <person name="Mondo S."/>
            <person name="Pangilinan J."/>
            <person name="Riley R."/>
            <person name="Labutti K."/>
            <person name="Andreopoulos B."/>
            <person name="Lipzen A."/>
            <person name="Chen C."/>
            <person name="Yanf M."/>
            <person name="Daum C."/>
            <person name="Ng V."/>
            <person name="Clum A."/>
            <person name="Steindorff A."/>
            <person name="Ohm R."/>
            <person name="Martin F."/>
            <person name="Silar P."/>
            <person name="Natvig D."/>
            <person name="Lalanne C."/>
            <person name="Gautier V."/>
            <person name="Ament-Velasquez S.L."/>
            <person name="Kruys A."/>
            <person name="Hutchinson M.I."/>
            <person name="Powell A.J."/>
            <person name="Barry K."/>
            <person name="Miller A.N."/>
            <person name="Grigoriev I.V."/>
            <person name="Debuchy R."/>
            <person name="Gladieux P."/>
            <person name="Thoren M.H."/>
            <person name="Johannesson H."/>
        </authorList>
    </citation>
    <scope>NUCLEOTIDE SEQUENCE</scope>
    <source>
        <strain evidence="4">CBS 958.72</strain>
    </source>
</reference>
<feature type="chain" id="PRO_5042206413" evidence="3">
    <location>
        <begin position="27"/>
        <end position="325"/>
    </location>
</feature>
<keyword evidence="2" id="KW-1133">Transmembrane helix</keyword>
<sequence length="325" mass="32596">MAAPRSPSKWPRLLAACFALITPCAAAELTNSAWDLTVGEPFVVAWTGTDAPVWIYLDENLVQGSTPPHFDAQQVLDFNDSSTAFTWTPPDNDGGRTWAFELSALGASTADYSPNFVIASAAGGSVSGTASSSTTAVTGGENGSGTSPSPSPSQTASSSAKSTTSATPSGDGGGLSTGAKAGIGIGAGLGGLVVLGLLGLLIFRLGKAAAADKKTTTTQDDQPGIAELGGAGKQQPGKLEELDGATKQQQQPQQQPGVVELGEAPRRTPELDAATAGGAVHAPSPPELEARAVTAEMYTHANTAEMPGGPGSYASYPAGAAELGR</sequence>
<feature type="transmembrane region" description="Helical" evidence="2">
    <location>
        <begin position="181"/>
        <end position="203"/>
    </location>
</feature>
<name>A0AAE0TWZ0_9PEZI</name>
<protein>
    <submittedName>
        <fullName evidence="4">Uncharacterized protein</fullName>
    </submittedName>
</protein>
<comment type="caution">
    <text evidence="4">The sequence shown here is derived from an EMBL/GenBank/DDBJ whole genome shotgun (WGS) entry which is preliminary data.</text>
</comment>
<keyword evidence="2" id="KW-0812">Transmembrane</keyword>
<feature type="region of interest" description="Disordered" evidence="1">
    <location>
        <begin position="301"/>
        <end position="325"/>
    </location>
</feature>
<reference evidence="4" key="1">
    <citation type="journal article" date="2023" name="Mol. Phylogenet. Evol.">
        <title>Genome-scale phylogeny and comparative genomics of the fungal order Sordariales.</title>
        <authorList>
            <person name="Hensen N."/>
            <person name="Bonometti L."/>
            <person name="Westerberg I."/>
            <person name="Brannstrom I.O."/>
            <person name="Guillou S."/>
            <person name="Cros-Aarteil S."/>
            <person name="Calhoun S."/>
            <person name="Haridas S."/>
            <person name="Kuo A."/>
            <person name="Mondo S."/>
            <person name="Pangilinan J."/>
            <person name="Riley R."/>
            <person name="LaButti K."/>
            <person name="Andreopoulos B."/>
            <person name="Lipzen A."/>
            <person name="Chen C."/>
            <person name="Yan M."/>
            <person name="Daum C."/>
            <person name="Ng V."/>
            <person name="Clum A."/>
            <person name="Steindorff A."/>
            <person name="Ohm R.A."/>
            <person name="Martin F."/>
            <person name="Silar P."/>
            <person name="Natvig D.O."/>
            <person name="Lalanne C."/>
            <person name="Gautier V."/>
            <person name="Ament-Velasquez S.L."/>
            <person name="Kruys A."/>
            <person name="Hutchinson M.I."/>
            <person name="Powell A.J."/>
            <person name="Barry K."/>
            <person name="Miller A.N."/>
            <person name="Grigoriev I.V."/>
            <person name="Debuchy R."/>
            <person name="Gladieux P."/>
            <person name="Hiltunen Thoren M."/>
            <person name="Johannesson H."/>
        </authorList>
    </citation>
    <scope>NUCLEOTIDE SEQUENCE</scope>
    <source>
        <strain evidence="4">CBS 958.72</strain>
    </source>
</reference>
<keyword evidence="2" id="KW-0472">Membrane</keyword>
<evidence type="ECO:0000256" key="3">
    <source>
        <dbReference type="SAM" id="SignalP"/>
    </source>
</evidence>
<keyword evidence="5" id="KW-1185">Reference proteome</keyword>
<evidence type="ECO:0000256" key="1">
    <source>
        <dbReference type="SAM" id="MobiDB-lite"/>
    </source>
</evidence>
<evidence type="ECO:0000313" key="5">
    <source>
        <dbReference type="Proteomes" id="UP001287356"/>
    </source>
</evidence>
<dbReference type="AlphaFoldDB" id="A0AAE0TWZ0"/>
<dbReference type="EMBL" id="JAULSN010000001">
    <property type="protein sequence ID" value="KAK3382551.1"/>
    <property type="molecule type" value="Genomic_DNA"/>
</dbReference>
<organism evidence="4 5">
    <name type="scientific">Lasiosphaeria ovina</name>
    <dbReference type="NCBI Taxonomy" id="92902"/>
    <lineage>
        <taxon>Eukaryota</taxon>
        <taxon>Fungi</taxon>
        <taxon>Dikarya</taxon>
        <taxon>Ascomycota</taxon>
        <taxon>Pezizomycotina</taxon>
        <taxon>Sordariomycetes</taxon>
        <taxon>Sordariomycetidae</taxon>
        <taxon>Sordariales</taxon>
        <taxon>Lasiosphaeriaceae</taxon>
        <taxon>Lasiosphaeria</taxon>
    </lineage>
</organism>
<feature type="region of interest" description="Disordered" evidence="1">
    <location>
        <begin position="210"/>
        <end position="287"/>
    </location>
</feature>
<feature type="region of interest" description="Disordered" evidence="1">
    <location>
        <begin position="125"/>
        <end position="173"/>
    </location>
</feature>
<evidence type="ECO:0000256" key="2">
    <source>
        <dbReference type="SAM" id="Phobius"/>
    </source>
</evidence>